<dbReference type="InterPro" id="IPR036928">
    <property type="entry name" value="AS_sf"/>
</dbReference>
<reference evidence="3" key="1">
    <citation type="journal article" date="2019" name="Int. J. Syst. Evol. Microbiol.">
        <title>The Global Catalogue of Microorganisms (GCM) 10K type strain sequencing project: providing services to taxonomists for standard genome sequencing and annotation.</title>
        <authorList>
            <consortium name="The Broad Institute Genomics Platform"/>
            <consortium name="The Broad Institute Genome Sequencing Center for Infectious Disease"/>
            <person name="Wu L."/>
            <person name="Ma J."/>
        </authorList>
    </citation>
    <scope>NUCLEOTIDE SEQUENCE [LARGE SCALE GENOMIC DNA]</scope>
    <source>
        <strain evidence="3">NBRC 111756</strain>
    </source>
</reference>
<gene>
    <name evidence="2" type="ORF">ACFQDL_00560</name>
</gene>
<comment type="caution">
    <text evidence="2">The sequence shown here is derived from an EMBL/GenBank/DDBJ whole genome shotgun (WGS) entry which is preliminary data.</text>
</comment>
<dbReference type="Pfam" id="PF01425">
    <property type="entry name" value="Amidase"/>
    <property type="match status" value="1"/>
</dbReference>
<dbReference type="Proteomes" id="UP001596422">
    <property type="component" value="Unassembled WGS sequence"/>
</dbReference>
<accession>A0ABW1ZUN9</accession>
<protein>
    <submittedName>
        <fullName evidence="2">Amidase family protein</fullName>
    </submittedName>
</protein>
<dbReference type="InterPro" id="IPR000120">
    <property type="entry name" value="Amidase"/>
</dbReference>
<dbReference type="SUPFAM" id="SSF75304">
    <property type="entry name" value="Amidase signature (AS) enzymes"/>
    <property type="match status" value="1"/>
</dbReference>
<feature type="domain" description="Amidase" evidence="1">
    <location>
        <begin position="16"/>
        <end position="257"/>
    </location>
</feature>
<name>A0ABW1ZUN9_9GAMM</name>
<proteinExistence type="predicted"/>
<dbReference type="EMBL" id="JBHSWE010000001">
    <property type="protein sequence ID" value="MFC6668771.1"/>
    <property type="molecule type" value="Genomic_DNA"/>
</dbReference>
<keyword evidence="3" id="KW-1185">Reference proteome</keyword>
<sequence length="277" mass="30458">MPFGPTGEVFYQQQGYEGPIGRNVRDTAQLLSTLAGFDARVPMSLESDPAQFAGALDIETRGMKVAWLGNFNGYLPMEEGVLPLCESAFGRFDDIGCSVEAVDMQYPMEELWQTWLTMRHFLIAGIAKGLYADEAKRALMKPEAIWEIEGGMKLSAMDVYAGSKARSAWYQALNKLFETYDLVTLPSAQVFPFDAETHWPKAIAGKSMDSYHRWREVVIPGTLSGCPVANVPVGFDAKGRPMGIQLIGPAKQDLKVLQIAHAYEQASGLTAKKPALV</sequence>
<dbReference type="Gene3D" id="3.90.1300.10">
    <property type="entry name" value="Amidase signature (AS) domain"/>
    <property type="match status" value="1"/>
</dbReference>
<evidence type="ECO:0000313" key="2">
    <source>
        <dbReference type="EMBL" id="MFC6668771.1"/>
    </source>
</evidence>
<evidence type="ECO:0000313" key="3">
    <source>
        <dbReference type="Proteomes" id="UP001596422"/>
    </source>
</evidence>
<evidence type="ECO:0000259" key="1">
    <source>
        <dbReference type="Pfam" id="PF01425"/>
    </source>
</evidence>
<dbReference type="PANTHER" id="PTHR11895">
    <property type="entry name" value="TRANSAMIDASE"/>
    <property type="match status" value="1"/>
</dbReference>
<dbReference type="InterPro" id="IPR023631">
    <property type="entry name" value="Amidase_dom"/>
</dbReference>
<dbReference type="RefSeq" id="WP_379907330.1">
    <property type="nucleotide sequence ID" value="NZ_JBHSWE010000001.1"/>
</dbReference>
<dbReference type="PANTHER" id="PTHR11895:SF76">
    <property type="entry name" value="INDOLEACETAMIDE HYDROLASE"/>
    <property type="match status" value="1"/>
</dbReference>
<organism evidence="2 3">
    <name type="scientific">Marinobacterium aestuariivivens</name>
    <dbReference type="NCBI Taxonomy" id="1698799"/>
    <lineage>
        <taxon>Bacteria</taxon>
        <taxon>Pseudomonadati</taxon>
        <taxon>Pseudomonadota</taxon>
        <taxon>Gammaproteobacteria</taxon>
        <taxon>Oceanospirillales</taxon>
        <taxon>Oceanospirillaceae</taxon>
        <taxon>Marinobacterium</taxon>
    </lineage>
</organism>